<organism evidence="2 3">
    <name type="scientific">Camelimonas fluminis</name>
    <dbReference type="NCBI Taxonomy" id="1576911"/>
    <lineage>
        <taxon>Bacteria</taxon>
        <taxon>Pseudomonadati</taxon>
        <taxon>Pseudomonadota</taxon>
        <taxon>Alphaproteobacteria</taxon>
        <taxon>Hyphomicrobiales</taxon>
        <taxon>Chelatococcaceae</taxon>
        <taxon>Camelimonas</taxon>
    </lineage>
</organism>
<feature type="region of interest" description="Disordered" evidence="1">
    <location>
        <begin position="31"/>
        <end position="65"/>
    </location>
</feature>
<evidence type="ECO:0000313" key="3">
    <source>
        <dbReference type="Proteomes" id="UP001595704"/>
    </source>
</evidence>
<evidence type="ECO:0008006" key="4">
    <source>
        <dbReference type="Google" id="ProtNLM"/>
    </source>
</evidence>
<sequence length="89" mass="9586">MNDANANTTSAKKTYDRPYIPMSEYIAMHKAAGTYQPKPRDPNAPAKTEAVTAATDGAAKARKPVSEAQRRFYAGYHARKRAAAAQSAA</sequence>
<keyword evidence="3" id="KW-1185">Reference proteome</keyword>
<dbReference type="RefSeq" id="WP_376853067.1">
    <property type="nucleotide sequence ID" value="NZ_JBHRYC010000018.1"/>
</dbReference>
<comment type="caution">
    <text evidence="2">The sequence shown here is derived from an EMBL/GenBank/DDBJ whole genome shotgun (WGS) entry which is preliminary data.</text>
</comment>
<protein>
    <recommendedName>
        <fullName evidence="4">Transcriptional regulator</fullName>
    </recommendedName>
</protein>
<proteinExistence type="predicted"/>
<reference evidence="3" key="1">
    <citation type="journal article" date="2019" name="Int. J. Syst. Evol. Microbiol.">
        <title>The Global Catalogue of Microorganisms (GCM) 10K type strain sequencing project: providing services to taxonomists for standard genome sequencing and annotation.</title>
        <authorList>
            <consortium name="The Broad Institute Genomics Platform"/>
            <consortium name="The Broad Institute Genome Sequencing Center for Infectious Disease"/>
            <person name="Wu L."/>
            <person name="Ma J."/>
        </authorList>
    </citation>
    <scope>NUCLEOTIDE SEQUENCE [LARGE SCALE GENOMIC DNA]</scope>
    <source>
        <strain evidence="3">KCTC 42282</strain>
    </source>
</reference>
<evidence type="ECO:0000313" key="2">
    <source>
        <dbReference type="EMBL" id="MFC3636068.1"/>
    </source>
</evidence>
<dbReference type="EMBL" id="JBHRYC010000018">
    <property type="protein sequence ID" value="MFC3636068.1"/>
    <property type="molecule type" value="Genomic_DNA"/>
</dbReference>
<gene>
    <name evidence="2" type="ORF">ACFONL_01515</name>
</gene>
<feature type="compositionally biased region" description="Low complexity" evidence="1">
    <location>
        <begin position="48"/>
        <end position="58"/>
    </location>
</feature>
<evidence type="ECO:0000256" key="1">
    <source>
        <dbReference type="SAM" id="MobiDB-lite"/>
    </source>
</evidence>
<dbReference type="Proteomes" id="UP001595704">
    <property type="component" value="Unassembled WGS sequence"/>
</dbReference>
<accession>A0ABV7UC17</accession>
<name>A0ABV7UC17_9HYPH</name>